<sequence length="411" mass="44606">MGAGTTPGKWWRRAVAAAKDKRSVCLTRLGPLSPTRYRIVWSGVDPHIRHYPLLEAAVIKATSHDETRMDYKNAGRVFAWARTSPATFLRPLMWVLSCRVEKTHCWAVALKALMITHGVLLCCGAASAAVGRLPFDLSAFRDRSSWGLSAFVRAYFGFLDQRCVLLNDDSAGKDTREEAVAEEAQALRKVERMQDLLELLMQVRPYGDQGAANRLLLEAMDGVVVEIFEVYSTVCSGIAYSLVGIFGPCSSAPASSSSSSSSVLRRCNREWGATGIRLLRRAAEQSTQLSSYLELSMELGVLNAADVPPVQRIPDEDIEDLEALLLLEGGGPRGTQEEEQDMDSSGKGGGGDCGERQVAVAAGEEGKRNRAGTVVTEDWVVFENEAEEALPPAATPPTPSRLGPRMGCGRS</sequence>
<dbReference type="EMBL" id="NMUH01001711">
    <property type="protein sequence ID" value="MQL94740.1"/>
    <property type="molecule type" value="Genomic_DNA"/>
</dbReference>
<dbReference type="GO" id="GO:0005905">
    <property type="term" value="C:clathrin-coated pit"/>
    <property type="evidence" value="ECO:0007669"/>
    <property type="project" value="UniProtKB-SubCell"/>
</dbReference>
<dbReference type="Gene3D" id="1.25.40.90">
    <property type="match status" value="1"/>
</dbReference>
<dbReference type="InterPro" id="IPR008942">
    <property type="entry name" value="ENTH_VHS"/>
</dbReference>
<dbReference type="GO" id="GO:0005545">
    <property type="term" value="F:1-phosphatidylinositol binding"/>
    <property type="evidence" value="ECO:0007669"/>
    <property type="project" value="InterPro"/>
</dbReference>
<evidence type="ECO:0000256" key="6">
    <source>
        <dbReference type="ARBA" id="ARBA00023136"/>
    </source>
</evidence>
<keyword evidence="8" id="KW-0968">Cytoplasmic vesicle</keyword>
<evidence type="ECO:0000256" key="7">
    <source>
        <dbReference type="ARBA" id="ARBA00023176"/>
    </source>
</evidence>
<dbReference type="AlphaFoldDB" id="A0A843VME0"/>
<evidence type="ECO:0000256" key="8">
    <source>
        <dbReference type="ARBA" id="ARBA00023329"/>
    </source>
</evidence>
<gene>
    <name evidence="11" type="ORF">Taro_027402</name>
</gene>
<dbReference type="InterPro" id="IPR013809">
    <property type="entry name" value="ENTH"/>
</dbReference>
<evidence type="ECO:0000313" key="12">
    <source>
        <dbReference type="Proteomes" id="UP000652761"/>
    </source>
</evidence>
<feature type="domain" description="ENTH" evidence="10">
    <location>
        <begin position="52"/>
        <end position="176"/>
    </location>
</feature>
<keyword evidence="6" id="KW-0472">Membrane</keyword>
<comment type="subcellular location">
    <subcellularLocation>
        <location evidence="1">Cytoplasmic vesicle</location>
        <location evidence="1">Clathrin-coated vesicle</location>
    </subcellularLocation>
    <subcellularLocation>
        <location evidence="2">Golgi apparatus</location>
    </subcellularLocation>
    <subcellularLocation>
        <location evidence="3">Membrane</location>
        <location evidence="3">Clathrin-coated pit</location>
    </subcellularLocation>
</comment>
<evidence type="ECO:0000256" key="1">
    <source>
        <dbReference type="ARBA" id="ARBA00004132"/>
    </source>
</evidence>
<dbReference type="GO" id="GO:0000149">
    <property type="term" value="F:SNARE binding"/>
    <property type="evidence" value="ECO:0007669"/>
    <property type="project" value="TreeGrafter"/>
</dbReference>
<keyword evidence="5" id="KW-0333">Golgi apparatus</keyword>
<dbReference type="Gene3D" id="1.20.58.150">
    <property type="entry name" value="ANTH domain"/>
    <property type="match status" value="1"/>
</dbReference>
<evidence type="ECO:0000256" key="3">
    <source>
        <dbReference type="ARBA" id="ARBA00004600"/>
    </source>
</evidence>
<feature type="region of interest" description="Disordered" evidence="9">
    <location>
        <begin position="387"/>
        <end position="411"/>
    </location>
</feature>
<accession>A0A843VME0</accession>
<dbReference type="Proteomes" id="UP000652761">
    <property type="component" value="Unassembled WGS sequence"/>
</dbReference>
<comment type="caution">
    <text evidence="11">The sequence shown here is derived from an EMBL/GenBank/DDBJ whole genome shotgun (WGS) entry which is preliminary data.</text>
</comment>
<evidence type="ECO:0000259" key="10">
    <source>
        <dbReference type="SMART" id="SM00273"/>
    </source>
</evidence>
<dbReference type="OrthoDB" id="682511at2759"/>
<dbReference type="SUPFAM" id="SSF89009">
    <property type="entry name" value="GAT-like domain"/>
    <property type="match status" value="1"/>
</dbReference>
<organism evidence="11 12">
    <name type="scientific">Colocasia esculenta</name>
    <name type="common">Wild taro</name>
    <name type="synonym">Arum esculentum</name>
    <dbReference type="NCBI Taxonomy" id="4460"/>
    <lineage>
        <taxon>Eukaryota</taxon>
        <taxon>Viridiplantae</taxon>
        <taxon>Streptophyta</taxon>
        <taxon>Embryophyta</taxon>
        <taxon>Tracheophyta</taxon>
        <taxon>Spermatophyta</taxon>
        <taxon>Magnoliopsida</taxon>
        <taxon>Liliopsida</taxon>
        <taxon>Araceae</taxon>
        <taxon>Aroideae</taxon>
        <taxon>Colocasieae</taxon>
        <taxon>Colocasia</taxon>
    </lineage>
</organism>
<evidence type="ECO:0000256" key="2">
    <source>
        <dbReference type="ARBA" id="ARBA00004555"/>
    </source>
</evidence>
<dbReference type="GO" id="GO:0006900">
    <property type="term" value="P:vesicle budding from membrane"/>
    <property type="evidence" value="ECO:0007669"/>
    <property type="project" value="TreeGrafter"/>
</dbReference>
<dbReference type="InterPro" id="IPR014712">
    <property type="entry name" value="ANTH_dom_sf"/>
</dbReference>
<dbReference type="InterPro" id="IPR011417">
    <property type="entry name" value="ANTH_dom"/>
</dbReference>
<dbReference type="CDD" id="cd16987">
    <property type="entry name" value="ANTH_N_AP180_plant"/>
    <property type="match status" value="1"/>
</dbReference>
<name>A0A843VME0_COLES</name>
<keyword evidence="7" id="KW-0168">Coated pit</keyword>
<dbReference type="InterPro" id="IPR045192">
    <property type="entry name" value="AP180-like"/>
</dbReference>
<reference evidence="11" key="1">
    <citation type="submission" date="2017-07" db="EMBL/GenBank/DDBJ databases">
        <title>Taro Niue Genome Assembly and Annotation.</title>
        <authorList>
            <person name="Atibalentja N."/>
            <person name="Keating K."/>
            <person name="Fields C.J."/>
        </authorList>
    </citation>
    <scope>NUCLEOTIDE SEQUENCE</scope>
    <source>
        <strain evidence="11">Niue_2</strain>
        <tissue evidence="11">Leaf</tissue>
    </source>
</reference>
<protein>
    <recommendedName>
        <fullName evidence="10">ENTH domain-containing protein</fullName>
    </recommendedName>
</protein>
<proteinExistence type="predicted"/>
<dbReference type="GO" id="GO:0072583">
    <property type="term" value="P:clathrin-dependent endocytosis"/>
    <property type="evidence" value="ECO:0007669"/>
    <property type="project" value="InterPro"/>
</dbReference>
<keyword evidence="12" id="KW-1185">Reference proteome</keyword>
<dbReference type="PANTHER" id="PTHR22951">
    <property type="entry name" value="CLATHRIN ASSEMBLY PROTEIN"/>
    <property type="match status" value="1"/>
</dbReference>
<dbReference type="SMART" id="SM00273">
    <property type="entry name" value="ENTH"/>
    <property type="match status" value="1"/>
</dbReference>
<dbReference type="PANTHER" id="PTHR22951:SF19">
    <property type="entry name" value="OS08G0467300 PROTEIN"/>
    <property type="match status" value="1"/>
</dbReference>
<dbReference type="GO" id="GO:0048268">
    <property type="term" value="P:clathrin coat assembly"/>
    <property type="evidence" value="ECO:0007669"/>
    <property type="project" value="InterPro"/>
</dbReference>
<feature type="region of interest" description="Disordered" evidence="9">
    <location>
        <begin position="329"/>
        <end position="370"/>
    </location>
</feature>
<dbReference type="GO" id="GO:0005794">
    <property type="term" value="C:Golgi apparatus"/>
    <property type="evidence" value="ECO:0007669"/>
    <property type="project" value="UniProtKB-SubCell"/>
</dbReference>
<dbReference type="SUPFAM" id="SSF48464">
    <property type="entry name" value="ENTH/VHS domain"/>
    <property type="match status" value="1"/>
</dbReference>
<evidence type="ECO:0000256" key="5">
    <source>
        <dbReference type="ARBA" id="ARBA00023034"/>
    </source>
</evidence>
<dbReference type="Pfam" id="PF07651">
    <property type="entry name" value="ANTH"/>
    <property type="match status" value="1"/>
</dbReference>
<keyword evidence="4" id="KW-0254">Endocytosis</keyword>
<dbReference type="GO" id="GO:0032050">
    <property type="term" value="F:clathrin heavy chain binding"/>
    <property type="evidence" value="ECO:0007669"/>
    <property type="project" value="TreeGrafter"/>
</dbReference>
<dbReference type="GO" id="GO:0030136">
    <property type="term" value="C:clathrin-coated vesicle"/>
    <property type="evidence" value="ECO:0007669"/>
    <property type="project" value="UniProtKB-SubCell"/>
</dbReference>
<dbReference type="InterPro" id="IPR048050">
    <property type="entry name" value="ANTH_N_plant"/>
</dbReference>
<evidence type="ECO:0000313" key="11">
    <source>
        <dbReference type="EMBL" id="MQL94740.1"/>
    </source>
</evidence>
<evidence type="ECO:0000256" key="4">
    <source>
        <dbReference type="ARBA" id="ARBA00022583"/>
    </source>
</evidence>
<dbReference type="GO" id="GO:0005546">
    <property type="term" value="F:phosphatidylinositol-4,5-bisphosphate binding"/>
    <property type="evidence" value="ECO:0007669"/>
    <property type="project" value="TreeGrafter"/>
</dbReference>
<evidence type="ECO:0000256" key="9">
    <source>
        <dbReference type="SAM" id="MobiDB-lite"/>
    </source>
</evidence>